<evidence type="ECO:0000313" key="1">
    <source>
        <dbReference type="Proteomes" id="UP000887574"/>
    </source>
</evidence>
<organism evidence="1 2">
    <name type="scientific">Ditylenchus dipsaci</name>
    <dbReference type="NCBI Taxonomy" id="166011"/>
    <lineage>
        <taxon>Eukaryota</taxon>
        <taxon>Metazoa</taxon>
        <taxon>Ecdysozoa</taxon>
        <taxon>Nematoda</taxon>
        <taxon>Chromadorea</taxon>
        <taxon>Rhabditida</taxon>
        <taxon>Tylenchina</taxon>
        <taxon>Tylenchomorpha</taxon>
        <taxon>Sphaerularioidea</taxon>
        <taxon>Anguinidae</taxon>
        <taxon>Anguininae</taxon>
        <taxon>Ditylenchus</taxon>
    </lineage>
</organism>
<keyword evidence="1" id="KW-1185">Reference proteome</keyword>
<accession>A0A915EBX3</accession>
<reference evidence="2" key="1">
    <citation type="submission" date="2022-11" db="UniProtKB">
        <authorList>
            <consortium name="WormBaseParasite"/>
        </authorList>
    </citation>
    <scope>IDENTIFICATION</scope>
</reference>
<proteinExistence type="predicted"/>
<protein>
    <submittedName>
        <fullName evidence="2">Uncharacterized protein</fullName>
    </submittedName>
</protein>
<name>A0A915EBX3_9BILA</name>
<dbReference type="AlphaFoldDB" id="A0A915EBX3"/>
<dbReference type="Proteomes" id="UP000887574">
    <property type="component" value="Unplaced"/>
</dbReference>
<sequence>MIFASNLQTLQEVLVGLDNDERLKVANKLQTQIRPEISSAENIIQKRGGQVLFDPIDEQTSLLELFSRLSKDIAELGNYGAREMGDMMTKSVKQLLKNAVAEVNVLVEISKEVNHPVDTIKLSRKSKKDLKNAFCEIKKAFGIRIVVGNKVSAGITMLQFSLGSDERLDMARAALNFYMDVDVGMGVFVAAVNEAEKFLSSDDGRSGEWFFCRVPGCETTNLKMFTSRLDYYLHYLEMHRLHGQDPSA</sequence>
<dbReference type="WBParaSite" id="jg3660">
    <property type="protein sequence ID" value="jg3660"/>
    <property type="gene ID" value="jg3660"/>
</dbReference>
<evidence type="ECO:0000313" key="2">
    <source>
        <dbReference type="WBParaSite" id="jg3660"/>
    </source>
</evidence>